<name>A0A8J4WTW4_9TREM</name>
<keyword evidence="2" id="KW-1185">Reference proteome</keyword>
<evidence type="ECO:0000313" key="2">
    <source>
        <dbReference type="Proteomes" id="UP000748531"/>
    </source>
</evidence>
<accession>A0A8J4WTW4</accession>
<dbReference type="EMBL" id="LUCH01007375">
    <property type="protein sequence ID" value="KAF5396772.1"/>
    <property type="molecule type" value="Genomic_DNA"/>
</dbReference>
<reference evidence="1" key="1">
    <citation type="submission" date="2019-05" db="EMBL/GenBank/DDBJ databases">
        <title>Annotation for the trematode Paragonimus heterotremus.</title>
        <authorList>
            <person name="Choi Y.-J."/>
        </authorList>
    </citation>
    <scope>NUCLEOTIDE SEQUENCE</scope>
    <source>
        <strain evidence="1">LC</strain>
    </source>
</reference>
<feature type="non-terminal residue" evidence="1">
    <location>
        <position position="1"/>
    </location>
</feature>
<protein>
    <submittedName>
        <fullName evidence="1">Uncharacterized protein</fullName>
    </submittedName>
</protein>
<organism evidence="1 2">
    <name type="scientific">Paragonimus heterotremus</name>
    <dbReference type="NCBI Taxonomy" id="100268"/>
    <lineage>
        <taxon>Eukaryota</taxon>
        <taxon>Metazoa</taxon>
        <taxon>Spiralia</taxon>
        <taxon>Lophotrochozoa</taxon>
        <taxon>Platyhelminthes</taxon>
        <taxon>Trematoda</taxon>
        <taxon>Digenea</taxon>
        <taxon>Plagiorchiida</taxon>
        <taxon>Troglotremata</taxon>
        <taxon>Troglotrematidae</taxon>
        <taxon>Paragonimus</taxon>
    </lineage>
</organism>
<proteinExistence type="predicted"/>
<dbReference type="AlphaFoldDB" id="A0A8J4WTW4"/>
<evidence type="ECO:0000313" key="1">
    <source>
        <dbReference type="EMBL" id="KAF5396772.1"/>
    </source>
</evidence>
<gene>
    <name evidence="1" type="ORF">PHET_10035</name>
</gene>
<sequence length="57" mass="6659">FIFQVPLESLDQLSESSLSWVLRENERIWHVDFMIAEFKEPVDEGDVVGLSYDQVES</sequence>
<comment type="caution">
    <text evidence="1">The sequence shown here is derived from an EMBL/GenBank/DDBJ whole genome shotgun (WGS) entry which is preliminary data.</text>
</comment>
<dbReference type="Proteomes" id="UP000748531">
    <property type="component" value="Unassembled WGS sequence"/>
</dbReference>